<organism evidence="2 3">
    <name type="scientific">Neosartorya fischeri (strain ATCC 1020 / DSM 3700 / CBS 544.65 / FGSC A1164 / JCM 1740 / NRRL 181 / WB 181)</name>
    <name type="common">Aspergillus fischerianus</name>
    <dbReference type="NCBI Taxonomy" id="331117"/>
    <lineage>
        <taxon>Eukaryota</taxon>
        <taxon>Fungi</taxon>
        <taxon>Dikarya</taxon>
        <taxon>Ascomycota</taxon>
        <taxon>Pezizomycotina</taxon>
        <taxon>Eurotiomycetes</taxon>
        <taxon>Eurotiomycetidae</taxon>
        <taxon>Eurotiales</taxon>
        <taxon>Aspergillaceae</taxon>
        <taxon>Aspergillus</taxon>
        <taxon>Aspergillus subgen. Fumigati</taxon>
    </lineage>
</organism>
<evidence type="ECO:0000256" key="1">
    <source>
        <dbReference type="SAM" id="MobiDB-lite"/>
    </source>
</evidence>
<dbReference type="KEGG" id="nfi:NFIA_069770"/>
<evidence type="ECO:0000313" key="3">
    <source>
        <dbReference type="Proteomes" id="UP000006702"/>
    </source>
</evidence>
<name>A1D7W2_NEOFI</name>
<dbReference type="VEuPathDB" id="FungiDB:NFIA_069770"/>
<protein>
    <submittedName>
        <fullName evidence="2">Uncharacterized protein</fullName>
    </submittedName>
</protein>
<accession>A1D7W2</accession>
<dbReference type="Proteomes" id="UP000006702">
    <property type="component" value="Unassembled WGS sequence"/>
</dbReference>
<proteinExistence type="predicted"/>
<keyword evidence="3" id="KW-1185">Reference proteome</keyword>
<sequence>MDALAGMKTADLFENLSSTLSHIGRLSGTPMSALPSLTWSELLNTVEEMLRIYMVLVARDRPSSEKKTQVMDPSATPQNKKYKQTSRILLTHENCVVAAIVEEVHDDTEELGRKKTQK</sequence>
<dbReference type="GeneID" id="4590349"/>
<reference evidence="3" key="1">
    <citation type="journal article" date="2008" name="PLoS Genet.">
        <title>Genomic islands in the pathogenic filamentous fungus Aspergillus fumigatus.</title>
        <authorList>
            <person name="Fedorova N.D."/>
            <person name="Khaldi N."/>
            <person name="Joardar V.S."/>
            <person name="Maiti R."/>
            <person name="Amedeo P."/>
            <person name="Anderson M.J."/>
            <person name="Crabtree J."/>
            <person name="Silva J.C."/>
            <person name="Badger J.H."/>
            <person name="Albarraq A."/>
            <person name="Angiuoli S."/>
            <person name="Bussey H."/>
            <person name="Bowyer P."/>
            <person name="Cotty P.J."/>
            <person name="Dyer P.S."/>
            <person name="Egan A."/>
            <person name="Galens K."/>
            <person name="Fraser-Liggett C.M."/>
            <person name="Haas B.J."/>
            <person name="Inman J.M."/>
            <person name="Kent R."/>
            <person name="Lemieux S."/>
            <person name="Malavazi I."/>
            <person name="Orvis J."/>
            <person name="Roemer T."/>
            <person name="Ronning C.M."/>
            <person name="Sundaram J.P."/>
            <person name="Sutton G."/>
            <person name="Turner G."/>
            <person name="Venter J.C."/>
            <person name="White O.R."/>
            <person name="Whitty B.R."/>
            <person name="Youngman P."/>
            <person name="Wolfe K.H."/>
            <person name="Goldman G.H."/>
            <person name="Wortman J.R."/>
            <person name="Jiang B."/>
            <person name="Denning D.W."/>
            <person name="Nierman W.C."/>
        </authorList>
    </citation>
    <scope>NUCLEOTIDE SEQUENCE [LARGE SCALE GENOMIC DNA]</scope>
    <source>
        <strain evidence="3">ATCC 1020 / DSM 3700 / CBS 544.65 / FGSC A1164 / JCM 1740 / NRRL 181 / WB 181</strain>
    </source>
</reference>
<dbReference type="AlphaFoldDB" id="A1D7W2"/>
<dbReference type="RefSeq" id="XP_001263703.1">
    <property type="nucleotide sequence ID" value="XM_001263702.1"/>
</dbReference>
<gene>
    <name evidence="2" type="ORF">NFIA_069770</name>
</gene>
<dbReference type="HOGENOM" id="CLU_2073790_0_0_1"/>
<feature type="region of interest" description="Disordered" evidence="1">
    <location>
        <begin position="63"/>
        <end position="83"/>
    </location>
</feature>
<evidence type="ECO:0000313" key="2">
    <source>
        <dbReference type="EMBL" id="EAW21806.1"/>
    </source>
</evidence>
<dbReference type="EMBL" id="DS027690">
    <property type="protein sequence ID" value="EAW21806.1"/>
    <property type="molecule type" value="Genomic_DNA"/>
</dbReference>